<comment type="function">
    <text evidence="11">ATP dependent phosphorylation of adenosine and other related nucleoside analogs to monophosphate derivatives.</text>
</comment>
<evidence type="ECO:0000256" key="10">
    <source>
        <dbReference type="PIRSR" id="PIRSR601805-1"/>
    </source>
</evidence>
<dbReference type="KEGG" id="acan:ACA1_394610"/>
<sequence length="363" mass="38575">MERASRPVLVGLGCPILDIKAAVSEEFLATRGLALGQFSVTTDCHRAHALYREAVDSGARIQYSAGGSTQNVIRVAQVWLLGAEHRCAFVGSVGDDDFARLLRREVEAEGSAAAFCYVGTPGHATGNCLALTLAGDKEDRRHQLFTAGASETFDLASLAEDTKQVIDGASYVYLECAFLAFAADHLLALAQRSKDQGKCVVVNLSNISVVNKHRDAILRLLPLADVVFAKEKEALALAPAQTPEEAALILSRRRGSDTSIVVVTRGTQPTVVACKGQASVFAVPVVPKEKIVDLIGSGDAFVGGFLAAFVHRHHPKTKEVFAHHHHLAQCVASGHFASSEVIQHAGCTFSSGSTPPPHNQPGQ</sequence>
<gene>
    <name evidence="13" type="ORF">ACA1_394610</name>
</gene>
<evidence type="ECO:0000313" key="14">
    <source>
        <dbReference type="Proteomes" id="UP000011083"/>
    </source>
</evidence>
<dbReference type="OrthoDB" id="432447at2759"/>
<dbReference type="GO" id="GO:0005524">
    <property type="term" value="F:ATP binding"/>
    <property type="evidence" value="ECO:0007669"/>
    <property type="project" value="UniProtKB-UniRule"/>
</dbReference>
<evidence type="ECO:0000256" key="1">
    <source>
        <dbReference type="ARBA" id="ARBA00001946"/>
    </source>
</evidence>
<evidence type="ECO:0000259" key="12">
    <source>
        <dbReference type="Pfam" id="PF00294"/>
    </source>
</evidence>
<dbReference type="GO" id="GO:0006144">
    <property type="term" value="P:purine nucleobase metabolic process"/>
    <property type="evidence" value="ECO:0007669"/>
    <property type="project" value="TreeGrafter"/>
</dbReference>
<evidence type="ECO:0000256" key="8">
    <source>
        <dbReference type="ARBA" id="ARBA00022777"/>
    </source>
</evidence>
<protein>
    <recommendedName>
        <fullName evidence="4 11">Adenosine kinase</fullName>
        <shortName evidence="11">AK</shortName>
        <ecNumber evidence="4 11">2.7.1.20</ecNumber>
    </recommendedName>
    <alternativeName>
        <fullName evidence="11">Adenosine 5'-phosphotransferase</fullName>
    </alternativeName>
</protein>
<keyword evidence="6 11" id="KW-0660">Purine salvage</keyword>
<dbReference type="Proteomes" id="UP000011083">
    <property type="component" value="Unassembled WGS sequence"/>
</dbReference>
<organism evidence="13 14">
    <name type="scientific">Acanthamoeba castellanii (strain ATCC 30010 / Neff)</name>
    <dbReference type="NCBI Taxonomy" id="1257118"/>
    <lineage>
        <taxon>Eukaryota</taxon>
        <taxon>Amoebozoa</taxon>
        <taxon>Discosea</taxon>
        <taxon>Longamoebia</taxon>
        <taxon>Centramoebida</taxon>
        <taxon>Acanthamoebidae</taxon>
        <taxon>Acanthamoeba</taxon>
    </lineage>
</organism>
<keyword evidence="5 11" id="KW-0808">Transferase</keyword>
<evidence type="ECO:0000256" key="6">
    <source>
        <dbReference type="ARBA" id="ARBA00022726"/>
    </source>
</evidence>
<accession>L8GZM8</accession>
<dbReference type="GO" id="GO:0005829">
    <property type="term" value="C:cytosol"/>
    <property type="evidence" value="ECO:0007669"/>
    <property type="project" value="TreeGrafter"/>
</dbReference>
<keyword evidence="11" id="KW-0460">Magnesium</keyword>
<comment type="cofactor">
    <cofactor evidence="1 11">
        <name>Mg(2+)</name>
        <dbReference type="ChEBI" id="CHEBI:18420"/>
    </cofactor>
</comment>
<dbReference type="PANTHER" id="PTHR45769:SF3">
    <property type="entry name" value="ADENOSINE KINASE"/>
    <property type="match status" value="1"/>
</dbReference>
<evidence type="ECO:0000256" key="7">
    <source>
        <dbReference type="ARBA" id="ARBA00022741"/>
    </source>
</evidence>
<evidence type="ECO:0000256" key="2">
    <source>
        <dbReference type="ARBA" id="ARBA00004801"/>
    </source>
</evidence>
<dbReference type="InterPro" id="IPR001805">
    <property type="entry name" value="Adenokinase"/>
</dbReference>
<comment type="similarity">
    <text evidence="3 11">Belongs to the carbohydrate kinase PfkB family.</text>
</comment>
<proteinExistence type="inferred from homology"/>
<dbReference type="InterPro" id="IPR011611">
    <property type="entry name" value="PfkB_dom"/>
</dbReference>
<keyword evidence="14" id="KW-1185">Reference proteome</keyword>
<keyword evidence="9 11" id="KW-0067">ATP-binding</keyword>
<keyword evidence="8 11" id="KW-0418">Kinase</keyword>
<dbReference type="SUPFAM" id="SSF53613">
    <property type="entry name" value="Ribokinase-like"/>
    <property type="match status" value="1"/>
</dbReference>
<feature type="domain" description="Carbohydrate kinase PfkB" evidence="12">
    <location>
        <begin position="51"/>
        <end position="350"/>
    </location>
</feature>
<dbReference type="Gene3D" id="3.30.1110.10">
    <property type="match status" value="1"/>
</dbReference>
<keyword evidence="7 11" id="KW-0547">Nucleotide-binding</keyword>
<dbReference type="GO" id="GO:0044209">
    <property type="term" value="P:AMP salvage"/>
    <property type="evidence" value="ECO:0007669"/>
    <property type="project" value="UniProtKB-UniRule"/>
</dbReference>
<dbReference type="PRINTS" id="PR00989">
    <property type="entry name" value="ADENOKINASE"/>
</dbReference>
<dbReference type="Gene3D" id="3.40.1190.20">
    <property type="match status" value="1"/>
</dbReference>
<dbReference type="RefSeq" id="XP_004340737.1">
    <property type="nucleotide sequence ID" value="XM_004340689.1"/>
</dbReference>
<dbReference type="InterPro" id="IPR029056">
    <property type="entry name" value="Ribokinase-like"/>
</dbReference>
<dbReference type="EMBL" id="KB007948">
    <property type="protein sequence ID" value="ELR18694.1"/>
    <property type="molecule type" value="Genomic_DNA"/>
</dbReference>
<comment type="catalytic activity">
    <reaction evidence="11">
        <text>adenosine + ATP = AMP + ADP + H(+)</text>
        <dbReference type="Rhea" id="RHEA:20824"/>
        <dbReference type="ChEBI" id="CHEBI:15378"/>
        <dbReference type="ChEBI" id="CHEBI:16335"/>
        <dbReference type="ChEBI" id="CHEBI:30616"/>
        <dbReference type="ChEBI" id="CHEBI:456215"/>
        <dbReference type="ChEBI" id="CHEBI:456216"/>
        <dbReference type="EC" id="2.7.1.20"/>
    </reaction>
</comment>
<dbReference type="UniPathway" id="UPA00588">
    <property type="reaction ID" value="UER00659"/>
</dbReference>
<dbReference type="Pfam" id="PF00294">
    <property type="entry name" value="PfkB"/>
    <property type="match status" value="1"/>
</dbReference>
<evidence type="ECO:0000256" key="9">
    <source>
        <dbReference type="ARBA" id="ARBA00022840"/>
    </source>
</evidence>
<comment type="pathway">
    <text evidence="2 11">Purine metabolism; AMP biosynthesis via salvage pathway; AMP from adenosine: step 1/1.</text>
</comment>
<dbReference type="EC" id="2.7.1.20" evidence="4 11"/>
<dbReference type="OMA" id="HASAQNC"/>
<evidence type="ECO:0000313" key="13">
    <source>
        <dbReference type="EMBL" id="ELR18694.1"/>
    </source>
</evidence>
<name>L8GZM8_ACACF</name>
<dbReference type="STRING" id="1257118.L8GZM8"/>
<dbReference type="PANTHER" id="PTHR45769">
    <property type="entry name" value="ADENOSINE KINASE"/>
    <property type="match status" value="1"/>
</dbReference>
<dbReference type="GO" id="GO:0004001">
    <property type="term" value="F:adenosine kinase activity"/>
    <property type="evidence" value="ECO:0007669"/>
    <property type="project" value="UniProtKB-UniRule"/>
</dbReference>
<dbReference type="CDD" id="cd01168">
    <property type="entry name" value="adenosine_kinase"/>
    <property type="match status" value="1"/>
</dbReference>
<dbReference type="VEuPathDB" id="AmoebaDB:ACA1_394610"/>
<dbReference type="AlphaFoldDB" id="L8GZM8"/>
<reference evidence="13 14" key="1">
    <citation type="journal article" date="2013" name="Genome Biol.">
        <title>Genome of Acanthamoeba castellanii highlights extensive lateral gene transfer and early evolution of tyrosine kinase signaling.</title>
        <authorList>
            <person name="Clarke M."/>
            <person name="Lohan A.J."/>
            <person name="Liu B."/>
            <person name="Lagkouvardos I."/>
            <person name="Roy S."/>
            <person name="Zafar N."/>
            <person name="Bertelli C."/>
            <person name="Schilde C."/>
            <person name="Kianianmomeni A."/>
            <person name="Burglin T.R."/>
            <person name="Frech C."/>
            <person name="Turcotte B."/>
            <person name="Kopec K.O."/>
            <person name="Synnott J.M."/>
            <person name="Choo C."/>
            <person name="Paponov I."/>
            <person name="Finkler A."/>
            <person name="Soon Heng Tan C."/>
            <person name="Hutchins A.P."/>
            <person name="Weinmeier T."/>
            <person name="Rattei T."/>
            <person name="Chu J.S."/>
            <person name="Gimenez G."/>
            <person name="Irimia M."/>
            <person name="Rigden D.J."/>
            <person name="Fitzpatrick D.A."/>
            <person name="Lorenzo-Morales J."/>
            <person name="Bateman A."/>
            <person name="Chiu C.H."/>
            <person name="Tang P."/>
            <person name="Hegemann P."/>
            <person name="Fromm H."/>
            <person name="Raoult D."/>
            <person name="Greub G."/>
            <person name="Miranda-Saavedra D."/>
            <person name="Chen N."/>
            <person name="Nash P."/>
            <person name="Ginger M.L."/>
            <person name="Horn M."/>
            <person name="Schaap P."/>
            <person name="Caler L."/>
            <person name="Loftus B."/>
        </authorList>
    </citation>
    <scope>NUCLEOTIDE SEQUENCE [LARGE SCALE GENOMIC DNA]</scope>
    <source>
        <strain evidence="13 14">Neff</strain>
    </source>
</reference>
<feature type="active site" description="Proton acceptor" evidence="10">
    <location>
        <position position="299"/>
    </location>
</feature>
<dbReference type="GO" id="GO:0005634">
    <property type="term" value="C:nucleus"/>
    <property type="evidence" value="ECO:0007669"/>
    <property type="project" value="TreeGrafter"/>
</dbReference>
<dbReference type="GO" id="GO:0006166">
    <property type="term" value="P:purine ribonucleoside salvage"/>
    <property type="evidence" value="ECO:0007669"/>
    <property type="project" value="UniProtKB-KW"/>
</dbReference>
<dbReference type="GeneID" id="14919485"/>
<evidence type="ECO:0000256" key="11">
    <source>
        <dbReference type="RuleBase" id="RU368116"/>
    </source>
</evidence>
<evidence type="ECO:0000256" key="3">
    <source>
        <dbReference type="ARBA" id="ARBA00010688"/>
    </source>
</evidence>
<evidence type="ECO:0000256" key="4">
    <source>
        <dbReference type="ARBA" id="ARBA00012119"/>
    </source>
</evidence>
<evidence type="ECO:0000256" key="5">
    <source>
        <dbReference type="ARBA" id="ARBA00022679"/>
    </source>
</evidence>